<accession>A0A1H8AUB7</accession>
<organism evidence="8 9">
    <name type="scientific">Lihuaxuella thermophila</name>
    <dbReference type="NCBI Taxonomy" id="1173111"/>
    <lineage>
        <taxon>Bacteria</taxon>
        <taxon>Bacillati</taxon>
        <taxon>Bacillota</taxon>
        <taxon>Bacilli</taxon>
        <taxon>Bacillales</taxon>
        <taxon>Thermoactinomycetaceae</taxon>
        <taxon>Lihuaxuella</taxon>
    </lineage>
</organism>
<dbReference type="GO" id="GO:0071555">
    <property type="term" value="P:cell wall organization"/>
    <property type="evidence" value="ECO:0007669"/>
    <property type="project" value="UniProtKB-KW"/>
</dbReference>
<dbReference type="InterPro" id="IPR003770">
    <property type="entry name" value="MLTG-like"/>
</dbReference>
<dbReference type="HAMAP" id="MF_02065">
    <property type="entry name" value="MltG"/>
    <property type="match status" value="1"/>
</dbReference>
<evidence type="ECO:0000313" key="8">
    <source>
        <dbReference type="EMBL" id="SEM73398.1"/>
    </source>
</evidence>
<name>A0A1H8AUB7_9BACL</name>
<comment type="catalytic activity">
    <reaction evidence="7">
        <text>a peptidoglycan chain = a peptidoglycan chain with N-acetyl-1,6-anhydromuramyl-[peptide] at the reducing end + a peptidoglycan chain with N-acetylglucosamine at the non-reducing end.</text>
        <dbReference type="EC" id="4.2.2.29"/>
    </reaction>
</comment>
<dbReference type="CDD" id="cd08010">
    <property type="entry name" value="MltG_like"/>
    <property type="match status" value="1"/>
</dbReference>
<keyword evidence="6 7" id="KW-0961">Cell wall biogenesis/degradation</keyword>
<dbReference type="PANTHER" id="PTHR30518:SF2">
    <property type="entry name" value="ENDOLYTIC MUREIN TRANSGLYCOSYLASE"/>
    <property type="match status" value="1"/>
</dbReference>
<protein>
    <recommendedName>
        <fullName evidence="7">Endolytic murein transglycosylase</fullName>
        <ecNumber evidence="7">4.2.2.29</ecNumber>
    </recommendedName>
    <alternativeName>
        <fullName evidence="7">Peptidoglycan lytic transglycosylase</fullName>
    </alternativeName>
    <alternativeName>
        <fullName evidence="7">Peptidoglycan polymerization terminase</fullName>
    </alternativeName>
</protein>
<dbReference type="GO" id="GO:0009252">
    <property type="term" value="P:peptidoglycan biosynthetic process"/>
    <property type="evidence" value="ECO:0007669"/>
    <property type="project" value="UniProtKB-UniRule"/>
</dbReference>
<keyword evidence="5 7" id="KW-0456">Lyase</keyword>
<keyword evidence="9" id="KW-1185">Reference proteome</keyword>
<dbReference type="STRING" id="1173111.SAMN05444955_101316"/>
<dbReference type="Pfam" id="PF02618">
    <property type="entry name" value="YceG"/>
    <property type="match status" value="1"/>
</dbReference>
<dbReference type="GO" id="GO:0008932">
    <property type="term" value="F:lytic endotransglycosylase activity"/>
    <property type="evidence" value="ECO:0007669"/>
    <property type="project" value="UniProtKB-UniRule"/>
</dbReference>
<evidence type="ECO:0000256" key="3">
    <source>
        <dbReference type="ARBA" id="ARBA00022989"/>
    </source>
</evidence>
<gene>
    <name evidence="7" type="primary">mltG</name>
    <name evidence="8" type="ORF">SAMN05444955_101316</name>
</gene>
<comment type="function">
    <text evidence="7">Functions as a peptidoglycan terminase that cleaves nascent peptidoglycan strands endolytically to terminate their elongation.</text>
</comment>
<evidence type="ECO:0000256" key="5">
    <source>
        <dbReference type="ARBA" id="ARBA00023239"/>
    </source>
</evidence>
<keyword evidence="4 7" id="KW-0472">Membrane</keyword>
<dbReference type="OrthoDB" id="9814591at2"/>
<evidence type="ECO:0000256" key="7">
    <source>
        <dbReference type="HAMAP-Rule" id="MF_02065"/>
    </source>
</evidence>
<dbReference type="GO" id="GO:0005886">
    <property type="term" value="C:plasma membrane"/>
    <property type="evidence" value="ECO:0007669"/>
    <property type="project" value="UniProtKB-UniRule"/>
</dbReference>
<evidence type="ECO:0000256" key="1">
    <source>
        <dbReference type="ARBA" id="ARBA00022475"/>
    </source>
</evidence>
<proteinExistence type="inferred from homology"/>
<evidence type="ECO:0000256" key="4">
    <source>
        <dbReference type="ARBA" id="ARBA00023136"/>
    </source>
</evidence>
<keyword evidence="3 7" id="KW-1133">Transmembrane helix</keyword>
<dbReference type="PANTHER" id="PTHR30518">
    <property type="entry name" value="ENDOLYTIC MUREIN TRANSGLYCOSYLASE"/>
    <property type="match status" value="1"/>
</dbReference>
<evidence type="ECO:0000256" key="6">
    <source>
        <dbReference type="ARBA" id="ARBA00023316"/>
    </source>
</evidence>
<dbReference type="Proteomes" id="UP000199695">
    <property type="component" value="Unassembled WGS sequence"/>
</dbReference>
<dbReference type="NCBIfam" id="TIGR00247">
    <property type="entry name" value="endolytic transglycosylase MltG"/>
    <property type="match status" value="1"/>
</dbReference>
<sequence>MNWFLRILFTILLLAGWGVLSYLYADFTLGSPKRDKPVEVEIPPDTSLKQIGNILKEKRLIRESYFFRFYAIYKKKTNLKAGVYQIEPGETLADILNKISAGDENVVKVTIPPGFNAMQIANRLERLGFDKEGFLDALNHKKPKYQFELEIPNDPRRPYRLEGYLYPSTYQFRKNAKPEDIVNAMLEQFAKCMNELEAREQLTANAKNLTKGMTIDKWVTVASLVEREGQVKDELPRIAGVIYNRLNSGNDNQILRIDATLAYINLMNGKPAKVTASMKNIRNPYNTYKIVGLPPGPIGSPDRDALEAALNPEKHNYQWYVTRSDNSGRHYFSSTYRQHQQFIQLSNRNEAVH</sequence>
<dbReference type="EMBL" id="FOCQ01000001">
    <property type="protein sequence ID" value="SEM73398.1"/>
    <property type="molecule type" value="Genomic_DNA"/>
</dbReference>
<reference evidence="8 9" key="1">
    <citation type="submission" date="2016-10" db="EMBL/GenBank/DDBJ databases">
        <authorList>
            <person name="de Groot N.N."/>
        </authorList>
    </citation>
    <scope>NUCLEOTIDE SEQUENCE [LARGE SCALE GENOMIC DNA]</scope>
    <source>
        <strain evidence="8 9">DSM 46701</strain>
    </source>
</reference>
<dbReference type="Gene3D" id="3.30.1490.480">
    <property type="entry name" value="Endolytic murein transglycosylase"/>
    <property type="match status" value="1"/>
</dbReference>
<evidence type="ECO:0000256" key="2">
    <source>
        <dbReference type="ARBA" id="ARBA00022692"/>
    </source>
</evidence>
<dbReference type="AlphaFoldDB" id="A0A1H8AUB7"/>
<dbReference type="EC" id="4.2.2.29" evidence="7"/>
<evidence type="ECO:0000313" key="9">
    <source>
        <dbReference type="Proteomes" id="UP000199695"/>
    </source>
</evidence>
<feature type="site" description="Important for catalytic activity" evidence="7">
    <location>
        <position position="228"/>
    </location>
</feature>
<comment type="similarity">
    <text evidence="7">Belongs to the transglycosylase MltG family.</text>
</comment>
<keyword evidence="2 7" id="KW-0812">Transmembrane</keyword>
<keyword evidence="1 7" id="KW-1003">Cell membrane</keyword>
<dbReference type="RefSeq" id="WP_089964597.1">
    <property type="nucleotide sequence ID" value="NZ_FOCQ01000001.1"/>
</dbReference>